<dbReference type="EMBL" id="CP054492">
    <property type="protein sequence ID" value="QOY52741.1"/>
    <property type="molecule type" value="Genomic_DNA"/>
</dbReference>
<keyword evidence="2" id="KW-1185">Reference proteome</keyword>
<dbReference type="RefSeq" id="WP_194371074.1">
    <property type="nucleotide sequence ID" value="NZ_CP054492.1"/>
</dbReference>
<dbReference type="Proteomes" id="UP000593994">
    <property type="component" value="Chromosome"/>
</dbReference>
<evidence type="ECO:0000313" key="2">
    <source>
        <dbReference type="Proteomes" id="UP000593994"/>
    </source>
</evidence>
<dbReference type="KEGG" id="sbal:HUE88_03385"/>
<reference evidence="1 2" key="1">
    <citation type="submission" date="2020-05" db="EMBL/GenBank/DDBJ databases">
        <title>Sulfurimonas marisnigri, sp. nov., and Sulfurimonas baltica, sp. nov., manganese oxide reducing chemolithoautotrophs of the class Epsilonproteobacteria isolated from the pelagic redoxclines of the Black and Baltic Seas and emended description of the genus Sulfurimonas.</title>
        <authorList>
            <person name="Henkel J.V."/>
            <person name="Laudan C."/>
            <person name="Werner J."/>
            <person name="Neu T."/>
            <person name="Plewe S."/>
            <person name="Sproer C."/>
            <person name="Bunk B."/>
            <person name="Schulz-Vogt H.N."/>
        </authorList>
    </citation>
    <scope>NUCLEOTIDE SEQUENCE [LARGE SCALE GENOMIC DNA]</scope>
    <source>
        <strain evidence="1 2">GD2</strain>
    </source>
</reference>
<organism evidence="1 2">
    <name type="scientific">Candidatus Sulfurimonas baltica</name>
    <dbReference type="NCBI Taxonomy" id="2740404"/>
    <lineage>
        <taxon>Bacteria</taxon>
        <taxon>Pseudomonadati</taxon>
        <taxon>Campylobacterota</taxon>
        <taxon>Epsilonproteobacteria</taxon>
        <taxon>Campylobacterales</taxon>
        <taxon>Sulfurimonadaceae</taxon>
        <taxon>Sulfurimonas</taxon>
    </lineage>
</organism>
<accession>A0A7S7LWH2</accession>
<evidence type="ECO:0000313" key="1">
    <source>
        <dbReference type="EMBL" id="QOY52741.1"/>
    </source>
</evidence>
<name>A0A7S7LWH2_9BACT</name>
<proteinExistence type="predicted"/>
<gene>
    <name evidence="1" type="ORF">HUE88_03385</name>
</gene>
<sequence>MKGYFFECDYKELEHKILEYQILSSKLIIEIENFFINSLEKEIKFWSSEDILNTHSEYIEYLKDCKNNFMII</sequence>
<dbReference type="AlphaFoldDB" id="A0A7S7LWH2"/>
<protein>
    <submittedName>
        <fullName evidence="1">Uncharacterized protein</fullName>
    </submittedName>
</protein>